<dbReference type="AlphaFoldDB" id="A0A9Q8T2N6"/>
<feature type="compositionally biased region" description="Basic and acidic residues" evidence="1">
    <location>
        <begin position="266"/>
        <end position="277"/>
    </location>
</feature>
<evidence type="ECO:0000313" key="2">
    <source>
        <dbReference type="EMBL" id="UQC88099.1"/>
    </source>
</evidence>
<dbReference type="KEGG" id="clup:CLUP02_13621"/>
<organism evidence="2 3">
    <name type="scientific">Colletotrichum lupini</name>
    <dbReference type="NCBI Taxonomy" id="145971"/>
    <lineage>
        <taxon>Eukaryota</taxon>
        <taxon>Fungi</taxon>
        <taxon>Dikarya</taxon>
        <taxon>Ascomycota</taxon>
        <taxon>Pezizomycotina</taxon>
        <taxon>Sordariomycetes</taxon>
        <taxon>Hypocreomycetidae</taxon>
        <taxon>Glomerellales</taxon>
        <taxon>Glomerellaceae</taxon>
        <taxon>Colletotrichum</taxon>
        <taxon>Colletotrichum acutatum species complex</taxon>
    </lineage>
</organism>
<proteinExistence type="predicted"/>
<dbReference type="RefSeq" id="XP_049149705.1">
    <property type="nucleotide sequence ID" value="XM_049292559.1"/>
</dbReference>
<dbReference type="EMBL" id="CP019479">
    <property type="protein sequence ID" value="UQC88099.1"/>
    <property type="molecule type" value="Genomic_DNA"/>
</dbReference>
<accession>A0A9Q8T2N6</accession>
<gene>
    <name evidence="2" type="ORF">CLUP02_13621</name>
</gene>
<protein>
    <submittedName>
        <fullName evidence="2">Uncharacterized protein</fullName>
    </submittedName>
</protein>
<feature type="region of interest" description="Disordered" evidence="1">
    <location>
        <begin position="252"/>
        <end position="298"/>
    </location>
</feature>
<reference evidence="2" key="1">
    <citation type="journal article" date="2021" name="Mol. Plant Microbe Interact.">
        <title>Complete Genome Sequence of the Plant-Pathogenic Fungus Colletotrichum lupini.</title>
        <authorList>
            <person name="Baroncelli R."/>
            <person name="Pensec F."/>
            <person name="Da Lio D."/>
            <person name="Boufleur T."/>
            <person name="Vicente I."/>
            <person name="Sarrocco S."/>
            <person name="Picot A."/>
            <person name="Baraldi E."/>
            <person name="Sukno S."/>
            <person name="Thon M."/>
            <person name="Le Floch G."/>
        </authorList>
    </citation>
    <scope>NUCLEOTIDE SEQUENCE</scope>
    <source>
        <strain evidence="2">IMI 504893</strain>
    </source>
</reference>
<keyword evidence="3" id="KW-1185">Reference proteome</keyword>
<dbReference type="GeneID" id="73347569"/>
<evidence type="ECO:0000313" key="3">
    <source>
        <dbReference type="Proteomes" id="UP000830671"/>
    </source>
</evidence>
<sequence>MTCPSLGSPFGTWKQDSGAGAIYHVTMCSSSGSLEQCQLLIDQTGTIFAIQQEVECSIAKQARMASLSTRLLTANAINSVCRERAPVSEGMKAGSSMSSLWDRHVNATCSPMQSMASNDYRKAVQKSAKPKKIAVRAMEKAMPIKQYRECHLERVNKGPVRTDYSDGGGFSQRYFHAYFHQWHQPVGRGNCPVESPGRYCSTIQPLRTNYQIVSPVMQKGQTIRKHAARGRALTWTVGRKEEPFSLSQVPKRRIPVRPGGSMPGYKEWDPRITDEAPGRAMSAEGPMVVDGRHGRGPA</sequence>
<evidence type="ECO:0000256" key="1">
    <source>
        <dbReference type="SAM" id="MobiDB-lite"/>
    </source>
</evidence>
<dbReference type="Proteomes" id="UP000830671">
    <property type="component" value="Chromosome 7"/>
</dbReference>
<name>A0A9Q8T2N6_9PEZI</name>